<dbReference type="AlphaFoldDB" id="A0A941CTN8"/>
<evidence type="ECO:0008006" key="3">
    <source>
        <dbReference type="Google" id="ProtNLM"/>
    </source>
</evidence>
<dbReference type="EMBL" id="JAGSIE010000016">
    <property type="protein sequence ID" value="MBR7553742.1"/>
    <property type="molecule type" value="Genomic_DNA"/>
</dbReference>
<dbReference type="Proteomes" id="UP000675431">
    <property type="component" value="Unassembled WGS sequence"/>
</dbReference>
<accession>A0A941CTN8</accession>
<evidence type="ECO:0000313" key="1">
    <source>
        <dbReference type="EMBL" id="MBR7553742.1"/>
    </source>
</evidence>
<comment type="caution">
    <text evidence="1">The sequence shown here is derived from an EMBL/GenBank/DDBJ whole genome shotgun (WGS) entry which is preliminary data.</text>
</comment>
<sequence>MIDKKILWMVVVLGLLMVAACSPSEEEAYSDAKSKVKEAVLADQVKESNKELENFSLYIPEDMNIIEQGPTNVIFQEGDQPYVLFINEFEEPNSQYLYNQLPEEDEVYLSTIETTDAFSYILIQKREENEYELSVGIGGIKMTTMTDLDHLSDESKRMIKIIRSIEEKQ</sequence>
<keyword evidence="2" id="KW-1185">Reference proteome</keyword>
<evidence type="ECO:0000313" key="2">
    <source>
        <dbReference type="Proteomes" id="UP000675431"/>
    </source>
</evidence>
<organism evidence="1 2">
    <name type="scientific">Allobacillus saliphilus</name>
    <dbReference type="NCBI Taxonomy" id="2912308"/>
    <lineage>
        <taxon>Bacteria</taxon>
        <taxon>Bacillati</taxon>
        <taxon>Bacillota</taxon>
        <taxon>Bacilli</taxon>
        <taxon>Bacillales</taxon>
        <taxon>Bacillaceae</taxon>
        <taxon>Allobacillus</taxon>
    </lineage>
</organism>
<protein>
    <recommendedName>
        <fullName evidence="3">Lipoprotein</fullName>
    </recommendedName>
</protein>
<dbReference type="PROSITE" id="PS51257">
    <property type="entry name" value="PROKAR_LIPOPROTEIN"/>
    <property type="match status" value="1"/>
</dbReference>
<proteinExistence type="predicted"/>
<reference evidence="1 2" key="1">
    <citation type="submission" date="2021-04" db="EMBL/GenBank/DDBJ databases">
        <title>Allobacillus sp. nov. SKP8-2 isolated from shrimp paste.</title>
        <authorList>
            <person name="Tanasupawat S."/>
            <person name="Yiamsombat S."/>
            <person name="Kanchanasin P."/>
            <person name="Kuncharoen N."/>
        </authorList>
    </citation>
    <scope>NUCLEOTIDE SEQUENCE [LARGE SCALE GENOMIC DNA]</scope>
    <source>
        <strain evidence="1 2">SKP8-2</strain>
    </source>
</reference>
<name>A0A941CTN8_9BACI</name>
<gene>
    <name evidence="1" type="ORF">KC820_06175</name>
</gene>
<dbReference type="RefSeq" id="WP_212369329.1">
    <property type="nucleotide sequence ID" value="NZ_JAGSIE010000016.1"/>
</dbReference>